<dbReference type="Pfam" id="PF05119">
    <property type="entry name" value="Terminase_4"/>
    <property type="match status" value="1"/>
</dbReference>
<dbReference type="Proteomes" id="UP000595197">
    <property type="component" value="Plasmid pTT6-2"/>
</dbReference>
<feature type="region of interest" description="Disordered" evidence="1">
    <location>
        <begin position="1"/>
        <end position="30"/>
    </location>
</feature>
<dbReference type="RefSeq" id="WP_201083185.1">
    <property type="nucleotide sequence ID" value="NZ_CP067422.1"/>
</dbReference>
<gene>
    <name evidence="2" type="ORF">IGS68_33540</name>
</gene>
<keyword evidence="2" id="KW-0614">Plasmid</keyword>
<keyword evidence="3" id="KW-1185">Reference proteome</keyword>
<sequence length="151" mass="16576">MAGRRPKPTALKLVTGNPGGRPLNKLEPKPETGIPPCPDWFLTGGHSRELWDRLAPDLFKMGVLTLSDASALEMLCISYAEFREANAQIERDGMTFMSENGLIKKHPAVGIRAEAWRRVMSGLVEFGLTPAARSKVQATPTPEASPFDEFL</sequence>
<geneLocation type="plasmid" evidence="2 3">
    <name>pTT6-2</name>
</geneLocation>
<dbReference type="NCBIfam" id="TIGR01558">
    <property type="entry name" value="sm_term_P27"/>
    <property type="match status" value="1"/>
</dbReference>
<organism evidence="2 3">
    <name type="scientific">Skermanella cutis</name>
    <dbReference type="NCBI Taxonomy" id="2775420"/>
    <lineage>
        <taxon>Bacteria</taxon>
        <taxon>Pseudomonadati</taxon>
        <taxon>Pseudomonadota</taxon>
        <taxon>Alphaproteobacteria</taxon>
        <taxon>Rhodospirillales</taxon>
        <taxon>Azospirillaceae</taxon>
        <taxon>Skermanella</taxon>
    </lineage>
</organism>
<proteinExistence type="predicted"/>
<dbReference type="EMBL" id="CP067422">
    <property type="protein sequence ID" value="QQP93546.1"/>
    <property type="molecule type" value="Genomic_DNA"/>
</dbReference>
<protein>
    <submittedName>
        <fullName evidence="2">Phage terminase small subunit P27 family</fullName>
    </submittedName>
</protein>
<evidence type="ECO:0000313" key="2">
    <source>
        <dbReference type="EMBL" id="QQP93546.1"/>
    </source>
</evidence>
<reference evidence="2" key="1">
    <citation type="submission" date="2021-02" db="EMBL/GenBank/DDBJ databases">
        <title>Skermanella TT6 skin isolate.</title>
        <authorList>
            <person name="Lee K."/>
            <person name="Ganzorig M."/>
        </authorList>
    </citation>
    <scope>NUCLEOTIDE SEQUENCE</scope>
    <source>
        <strain evidence="2">TT6</strain>
    </source>
</reference>
<evidence type="ECO:0000313" key="3">
    <source>
        <dbReference type="Proteomes" id="UP000595197"/>
    </source>
</evidence>
<evidence type="ECO:0000256" key="1">
    <source>
        <dbReference type="SAM" id="MobiDB-lite"/>
    </source>
</evidence>
<name>A0ABX7BIG5_9PROT</name>
<dbReference type="InterPro" id="IPR006448">
    <property type="entry name" value="Phage_term_ssu_P27"/>
</dbReference>
<accession>A0ABX7BIG5</accession>